<feature type="compositionally biased region" description="Basic and acidic residues" evidence="1">
    <location>
        <begin position="660"/>
        <end position="690"/>
    </location>
</feature>
<evidence type="ECO:0000256" key="1">
    <source>
        <dbReference type="SAM" id="MobiDB-lite"/>
    </source>
</evidence>
<feature type="compositionally biased region" description="Basic and acidic residues" evidence="1">
    <location>
        <begin position="595"/>
        <end position="624"/>
    </location>
</feature>
<feature type="compositionally biased region" description="Polar residues" evidence="1">
    <location>
        <begin position="183"/>
        <end position="194"/>
    </location>
</feature>
<feature type="compositionally biased region" description="Basic and acidic residues" evidence="1">
    <location>
        <begin position="632"/>
        <end position="645"/>
    </location>
</feature>
<gene>
    <name evidence="2" type="ORF">TWF506_011353</name>
</gene>
<dbReference type="Proteomes" id="UP001307849">
    <property type="component" value="Unassembled WGS sequence"/>
</dbReference>
<feature type="compositionally biased region" description="Basic and acidic residues" evidence="1">
    <location>
        <begin position="513"/>
        <end position="527"/>
    </location>
</feature>
<evidence type="ECO:0000313" key="2">
    <source>
        <dbReference type="EMBL" id="KAK6506443.1"/>
    </source>
</evidence>
<feature type="compositionally biased region" description="Pro residues" evidence="1">
    <location>
        <begin position="499"/>
        <end position="509"/>
    </location>
</feature>
<dbReference type="AlphaFoldDB" id="A0AAN8PAX6"/>
<feature type="region of interest" description="Disordered" evidence="1">
    <location>
        <begin position="146"/>
        <end position="208"/>
    </location>
</feature>
<feature type="region of interest" description="Disordered" evidence="1">
    <location>
        <begin position="560"/>
        <end position="690"/>
    </location>
</feature>
<sequence>MAETKRGTGLWANLPASKDPASPHYLYHPEHERLSSIVPSEITSPSIIPALPSFIAYWTGMHGIYDVPGRDSVSVLAMRRRAETLPRPFTQTEHAILSRYSKNLQNGSEYIGLLGLVGGAYQATRTEFWPMEESVRTMLGTIDTKESAPPSGFVYPNGWGQKEGNGAAGASSSSSTVDPKTGSAPTTATIGSPTNIPPRTGHFRVRGPPMPRIDITKVSAEYLSGPRVAPTPPLMNYSLVSAWYRWFYMLQMPPQGVVNFTTWQIKRLAKVPPERRDNNYRRVYEMTEWCIFRSRELALLRDIARRKMKINMDKRRARVNEYTNPMAQDEILSLAKEFEEFDKKMAGAREAWVKRTGAIAQEIEAAVVARRALEETPTNWFGIKKEFKKVIEDVKEEEEADKKKRVEAGRAAGSQGNGEVPRKAVTIRVDAFKTVKEALRVGTWAFFGKYVVGTLGLIWLTSRTRGKEMADERLQEFNYDRMEYAKLKIKEAAAKRRLPVPPPSQPPPQQHGDPTHGDEGGSGARRPERFESVDNQSLGGIQSESIDWGDFVKDDTPAVARQQSNNSVLPPLRPGESAWDRARRAREGPQGPAMEEDRWAPQEQQDKAPKTDDMANMSRWERIRQQASEGYGGERRVPGENRDGGDSSGSFGGFGGRQQGQDRQKTKEELQREFDAQVEKDRRGEEGSWK</sequence>
<feature type="compositionally biased region" description="Gly residues" evidence="1">
    <location>
        <begin position="646"/>
        <end position="658"/>
    </location>
</feature>
<feature type="region of interest" description="Disordered" evidence="1">
    <location>
        <begin position="496"/>
        <end position="527"/>
    </location>
</feature>
<name>A0AAN8PAX6_9PEZI</name>
<protein>
    <submittedName>
        <fullName evidence="2">Uncharacterized protein</fullName>
    </submittedName>
</protein>
<evidence type="ECO:0000313" key="3">
    <source>
        <dbReference type="Proteomes" id="UP001307849"/>
    </source>
</evidence>
<reference evidence="2 3" key="1">
    <citation type="submission" date="2019-10" db="EMBL/GenBank/DDBJ databases">
        <authorList>
            <person name="Palmer J.M."/>
        </authorList>
    </citation>
    <scope>NUCLEOTIDE SEQUENCE [LARGE SCALE GENOMIC DNA]</scope>
    <source>
        <strain evidence="2 3">TWF506</strain>
    </source>
</reference>
<dbReference type="EMBL" id="JAVHJM010000009">
    <property type="protein sequence ID" value="KAK6506443.1"/>
    <property type="molecule type" value="Genomic_DNA"/>
</dbReference>
<proteinExistence type="predicted"/>
<accession>A0AAN8PAX6</accession>
<organism evidence="2 3">
    <name type="scientific">Arthrobotrys conoides</name>
    <dbReference type="NCBI Taxonomy" id="74498"/>
    <lineage>
        <taxon>Eukaryota</taxon>
        <taxon>Fungi</taxon>
        <taxon>Dikarya</taxon>
        <taxon>Ascomycota</taxon>
        <taxon>Pezizomycotina</taxon>
        <taxon>Orbiliomycetes</taxon>
        <taxon>Orbiliales</taxon>
        <taxon>Orbiliaceae</taxon>
        <taxon>Arthrobotrys</taxon>
    </lineage>
</organism>
<comment type="caution">
    <text evidence="2">The sequence shown here is derived from an EMBL/GenBank/DDBJ whole genome shotgun (WGS) entry which is preliminary data.</text>
</comment>
<keyword evidence="3" id="KW-1185">Reference proteome</keyword>
<feature type="compositionally biased region" description="Basic and acidic residues" evidence="1">
    <location>
        <begin position="578"/>
        <end position="587"/>
    </location>
</feature>